<dbReference type="EMBL" id="JAUTAN010000001">
    <property type="protein sequence ID" value="MDQ1104763.1"/>
    <property type="molecule type" value="Genomic_DNA"/>
</dbReference>
<dbReference type="Proteomes" id="UP001239215">
    <property type="component" value="Unassembled WGS sequence"/>
</dbReference>
<feature type="chain" id="PRO_5042514840" evidence="1">
    <location>
        <begin position="19"/>
        <end position="343"/>
    </location>
</feature>
<dbReference type="InterPro" id="IPR006626">
    <property type="entry name" value="PbH1"/>
</dbReference>
<keyword evidence="1" id="KW-0732">Signal</keyword>
<evidence type="ECO:0000256" key="1">
    <source>
        <dbReference type="SAM" id="SignalP"/>
    </source>
</evidence>
<dbReference type="InterPro" id="IPR012334">
    <property type="entry name" value="Pectin_lyas_fold"/>
</dbReference>
<reference evidence="3" key="1">
    <citation type="submission" date="2023-07" db="EMBL/GenBank/DDBJ databases">
        <title>Functional and genomic diversity of the sorghum phyllosphere microbiome.</title>
        <authorList>
            <person name="Shade A."/>
        </authorList>
    </citation>
    <scope>NUCLEOTIDE SEQUENCE</scope>
    <source>
        <strain evidence="3">SORGH_AS_1067</strain>
    </source>
</reference>
<feature type="signal peptide" evidence="1">
    <location>
        <begin position="1"/>
        <end position="18"/>
    </location>
</feature>
<sequence length="343" mass="33866">MPTAPTALARLSGLLACAAVGSSAVVGCGLLGGDGAGDGTGEGAGSPTATDGCPADATVVGTADELRDALAAARPGDTVALADGTYAGTFTATASGAVDAPITLCGSASTVLDGGSVDGGYTLHLDGASWWTVSGVTVTGGKKGVMLSGASDNTLRGITVHGTGDEAVHLRQGSSRNRLSGSTVFDTGLREADFGEGVYVGSAESNWCDLTDCDPDRSDDNVIEGNVIRATTAEAVDVKEGTSGGRLSGNTFEGPVGAAVDALVDVKGNDWVVDGNTFEADGVAVQVHEVVDGWGRRVTVRANVFDGAADPAVEVVGAARDGGSTVACGQQVRSGELSDVPCG</sequence>
<proteinExistence type="predicted"/>
<dbReference type="RefSeq" id="WP_307200382.1">
    <property type="nucleotide sequence ID" value="NZ_JAUTAN010000001.1"/>
</dbReference>
<dbReference type="InterPro" id="IPR011050">
    <property type="entry name" value="Pectin_lyase_fold/virulence"/>
</dbReference>
<feature type="domain" description="Right handed beta helix" evidence="2">
    <location>
        <begin position="119"/>
        <end position="263"/>
    </location>
</feature>
<dbReference type="Gene3D" id="2.160.20.10">
    <property type="entry name" value="Single-stranded right-handed beta-helix, Pectin lyase-like"/>
    <property type="match status" value="1"/>
</dbReference>
<evidence type="ECO:0000259" key="2">
    <source>
        <dbReference type="Pfam" id="PF13229"/>
    </source>
</evidence>
<protein>
    <submittedName>
        <fullName evidence="3">Nitrous oxidase accessory protein NosD</fullName>
    </submittedName>
</protein>
<organism evidence="3 4">
    <name type="scientific">Nocardioides zeae</name>
    <dbReference type="NCBI Taxonomy" id="1457234"/>
    <lineage>
        <taxon>Bacteria</taxon>
        <taxon>Bacillati</taxon>
        <taxon>Actinomycetota</taxon>
        <taxon>Actinomycetes</taxon>
        <taxon>Propionibacteriales</taxon>
        <taxon>Nocardioidaceae</taxon>
        <taxon>Nocardioides</taxon>
    </lineage>
</organism>
<comment type="caution">
    <text evidence="3">The sequence shown here is derived from an EMBL/GenBank/DDBJ whole genome shotgun (WGS) entry which is preliminary data.</text>
</comment>
<dbReference type="AlphaFoldDB" id="A0AAJ1U3C4"/>
<dbReference type="InterPro" id="IPR039448">
    <property type="entry name" value="Beta_helix"/>
</dbReference>
<dbReference type="SUPFAM" id="SSF51126">
    <property type="entry name" value="Pectin lyase-like"/>
    <property type="match status" value="1"/>
</dbReference>
<evidence type="ECO:0000313" key="4">
    <source>
        <dbReference type="Proteomes" id="UP001239215"/>
    </source>
</evidence>
<name>A0AAJ1U3C4_9ACTN</name>
<dbReference type="SMART" id="SM00710">
    <property type="entry name" value="PbH1"/>
    <property type="match status" value="7"/>
</dbReference>
<dbReference type="Pfam" id="PF13229">
    <property type="entry name" value="Beta_helix"/>
    <property type="match status" value="1"/>
</dbReference>
<gene>
    <name evidence="3" type="ORF">QE405_002047</name>
</gene>
<evidence type="ECO:0000313" key="3">
    <source>
        <dbReference type="EMBL" id="MDQ1104763.1"/>
    </source>
</evidence>
<accession>A0AAJ1U3C4</accession>